<dbReference type="AlphaFoldDB" id="A0AAV9I530"/>
<comment type="caution">
    <text evidence="1">The sequence shown here is derived from an EMBL/GenBank/DDBJ whole genome shotgun (WGS) entry which is preliminary data.</text>
</comment>
<protein>
    <submittedName>
        <fullName evidence="1">Uncharacterized protein</fullName>
    </submittedName>
</protein>
<evidence type="ECO:0000313" key="1">
    <source>
        <dbReference type="EMBL" id="KAK4523042.1"/>
    </source>
</evidence>
<name>A0AAV9I530_9RHOD</name>
<dbReference type="Proteomes" id="UP001300502">
    <property type="component" value="Unassembled WGS sequence"/>
</dbReference>
<organism evidence="1 2">
    <name type="scientific">Galdieria yellowstonensis</name>
    <dbReference type="NCBI Taxonomy" id="3028027"/>
    <lineage>
        <taxon>Eukaryota</taxon>
        <taxon>Rhodophyta</taxon>
        <taxon>Bangiophyceae</taxon>
        <taxon>Galdieriales</taxon>
        <taxon>Galdieriaceae</taxon>
        <taxon>Galdieria</taxon>
    </lineage>
</organism>
<dbReference type="EMBL" id="JANCYU010000010">
    <property type="protein sequence ID" value="KAK4523042.1"/>
    <property type="molecule type" value="Genomic_DNA"/>
</dbReference>
<sequence length="70" mass="7640">MTTSAARKRIVASEKFEEKVVKKNVNGSKGKKSSFWSSLPLLVGNWVLKLFQSCKVEGQRQSGISGALAL</sequence>
<keyword evidence="2" id="KW-1185">Reference proteome</keyword>
<accession>A0AAV9I530</accession>
<evidence type="ECO:0000313" key="2">
    <source>
        <dbReference type="Proteomes" id="UP001300502"/>
    </source>
</evidence>
<reference evidence="1 2" key="1">
    <citation type="submission" date="2022-07" db="EMBL/GenBank/DDBJ databases">
        <title>Genome-wide signatures of adaptation to extreme environments.</title>
        <authorList>
            <person name="Cho C.H."/>
            <person name="Yoon H.S."/>
        </authorList>
    </citation>
    <scope>NUCLEOTIDE SEQUENCE [LARGE SCALE GENOMIC DNA]</scope>
    <source>
        <strain evidence="1 2">108.79 E11</strain>
    </source>
</reference>
<gene>
    <name evidence="1" type="ORF">GAYE_PCTG33G0932</name>
</gene>
<proteinExistence type="predicted"/>